<name>A0A5C6VJN4_9BURK</name>
<feature type="chain" id="PRO_5023068099" evidence="1">
    <location>
        <begin position="20"/>
        <end position="124"/>
    </location>
</feature>
<reference evidence="3" key="2">
    <citation type="submission" date="2019-08" db="EMBL/GenBank/DDBJ databases">
        <authorList>
            <person name="Im W.-T."/>
        </authorList>
    </citation>
    <scope>NUCLEOTIDE SEQUENCE</scope>
    <source>
        <strain evidence="3">NF 2-5-3</strain>
    </source>
</reference>
<accession>A0A5C6VJN4</accession>
<organism evidence="3 4">
    <name type="scientific">Paraburkholderia azotifigens</name>
    <dbReference type="NCBI Taxonomy" id="2057004"/>
    <lineage>
        <taxon>Bacteria</taxon>
        <taxon>Pseudomonadati</taxon>
        <taxon>Pseudomonadota</taxon>
        <taxon>Betaproteobacteria</taxon>
        <taxon>Burkholderiales</taxon>
        <taxon>Burkholderiaceae</taxon>
        <taxon>Paraburkholderia</taxon>
    </lineage>
</organism>
<evidence type="ECO:0000313" key="5">
    <source>
        <dbReference type="Proteomes" id="UP001481677"/>
    </source>
</evidence>
<dbReference type="EMBL" id="VOQS01000003">
    <property type="protein sequence ID" value="TXC84656.1"/>
    <property type="molecule type" value="Genomic_DNA"/>
</dbReference>
<gene>
    <name evidence="3" type="ORF">FRZ40_30955</name>
    <name evidence="2" type="ORF">V4C56_10370</name>
</gene>
<reference evidence="2 5" key="3">
    <citation type="submission" date="2024-01" db="EMBL/GenBank/DDBJ databases">
        <title>The diversity of rhizobia nodulating Mimosa spp. in eleven states of Brazil covering several biomes is determined by host plant, location, and edaphic factors.</title>
        <authorList>
            <person name="Rouws L."/>
            <person name="Barauna A."/>
            <person name="Beukes C."/>
            <person name="De Faria S.M."/>
            <person name="Gross E."/>
            <person name="Dos Reis Junior F.B."/>
            <person name="Simon M."/>
            <person name="Maluk M."/>
            <person name="Odee D.W."/>
            <person name="Kenicer G."/>
            <person name="Young J.P.W."/>
            <person name="Reis V.M."/>
            <person name="Zilli J."/>
            <person name="James E.K."/>
        </authorList>
    </citation>
    <scope>NUCLEOTIDE SEQUENCE [LARGE SCALE GENOMIC DNA]</scope>
    <source>
        <strain evidence="2 5">JPY530</strain>
    </source>
</reference>
<protein>
    <submittedName>
        <fullName evidence="3">Uncharacterized protein</fullName>
    </submittedName>
</protein>
<dbReference type="Proteomes" id="UP001481677">
    <property type="component" value="Unassembled WGS sequence"/>
</dbReference>
<evidence type="ECO:0000256" key="1">
    <source>
        <dbReference type="SAM" id="SignalP"/>
    </source>
</evidence>
<reference evidence="3 4" key="1">
    <citation type="journal article" date="2018" name="Int. J. Syst. Evol. Microbiol.">
        <title>Paraburkholderia azotifigens sp. nov., a nitrogen-fixing bacterium isolated from paddy soil.</title>
        <authorList>
            <person name="Choi G.M."/>
            <person name="Im W.T."/>
        </authorList>
    </citation>
    <scope>NUCLEOTIDE SEQUENCE [LARGE SCALE GENOMIC DNA]</scope>
    <source>
        <strain evidence="3 4">NF 2-5-3</strain>
    </source>
</reference>
<feature type="signal peptide" evidence="1">
    <location>
        <begin position="1"/>
        <end position="19"/>
    </location>
</feature>
<dbReference type="EMBL" id="JAZHGA010000006">
    <property type="protein sequence ID" value="MEM5340033.1"/>
    <property type="molecule type" value="Genomic_DNA"/>
</dbReference>
<dbReference type="Proteomes" id="UP000321776">
    <property type="component" value="Unassembled WGS sequence"/>
</dbReference>
<comment type="caution">
    <text evidence="3">The sequence shown here is derived from an EMBL/GenBank/DDBJ whole genome shotgun (WGS) entry which is preliminary data.</text>
</comment>
<keyword evidence="1" id="KW-0732">Signal</keyword>
<evidence type="ECO:0000313" key="2">
    <source>
        <dbReference type="EMBL" id="MEM5340033.1"/>
    </source>
</evidence>
<dbReference type="AlphaFoldDB" id="A0A5C6VJN4"/>
<keyword evidence="5" id="KW-1185">Reference proteome</keyword>
<sequence>MKTAAALLMTAVVALDVHAANELRINAAQLAEKFGSGAVSTSDIASNYADRRVALTGTLLSLDEGLTGDVVGKLGDDPDQAVRVAFANQAAVAKIRKRVGQTVTLHCVGQFSTGFATATACQPD</sequence>
<dbReference type="RefSeq" id="WP_147236633.1">
    <property type="nucleotide sequence ID" value="NZ_JAZHFZ010000050.1"/>
</dbReference>
<evidence type="ECO:0000313" key="3">
    <source>
        <dbReference type="EMBL" id="TXC84656.1"/>
    </source>
</evidence>
<proteinExistence type="predicted"/>
<evidence type="ECO:0000313" key="4">
    <source>
        <dbReference type="Proteomes" id="UP000321776"/>
    </source>
</evidence>